<evidence type="ECO:0000256" key="1">
    <source>
        <dbReference type="SAM" id="SignalP"/>
    </source>
</evidence>
<comment type="caution">
    <text evidence="2">The sequence shown here is derived from an EMBL/GenBank/DDBJ whole genome shotgun (WGS) entry which is preliminary data.</text>
</comment>
<accession>A0A930YXS5</accession>
<organism evidence="2 3">
    <name type="scientific">Planobacterium oryzisoli</name>
    <dbReference type="NCBI Taxonomy" id="2771435"/>
    <lineage>
        <taxon>Bacteria</taxon>
        <taxon>Pseudomonadati</taxon>
        <taxon>Bacteroidota</taxon>
        <taxon>Flavobacteriia</taxon>
        <taxon>Flavobacteriales</taxon>
        <taxon>Weeksellaceae</taxon>
        <taxon>Chryseobacterium group</taxon>
        <taxon>Chryseobacterium</taxon>
    </lineage>
</organism>
<keyword evidence="3" id="KW-1185">Reference proteome</keyword>
<protein>
    <recommendedName>
        <fullName evidence="4">Beta-lactamase-inhibitor-like PepSY-like domain-containing protein</fullName>
    </recommendedName>
</protein>
<feature type="chain" id="PRO_5036743722" description="Beta-lactamase-inhibitor-like PepSY-like domain-containing protein" evidence="1">
    <location>
        <begin position="19"/>
        <end position="151"/>
    </location>
</feature>
<evidence type="ECO:0008006" key="4">
    <source>
        <dbReference type="Google" id="ProtNLM"/>
    </source>
</evidence>
<keyword evidence="1" id="KW-0732">Signal</keyword>
<dbReference type="Proteomes" id="UP000694480">
    <property type="component" value="Unassembled WGS sequence"/>
</dbReference>
<feature type="signal peptide" evidence="1">
    <location>
        <begin position="1"/>
        <end position="18"/>
    </location>
</feature>
<sequence length="151" mass="17336">MYKALYLLAFLTSIPLFSQSGSISQRISQLENARTVVSEKHYDVFTRSPFVWVKEFEDHTERRELKMVNGKAEMVEVFIDKKDQSSAVNLFTGDYQMMPGGLVSVRLDRLEGKPLPLPLALSLKMAREKRNFYLVNVQNGDLFLEAGRDNK</sequence>
<reference evidence="2" key="1">
    <citation type="submission" date="2020-11" db="EMBL/GenBank/DDBJ databases">
        <title>Genome seq and assembly of Planobacterium sp.</title>
        <authorList>
            <person name="Chhetri G."/>
        </authorList>
    </citation>
    <scope>NUCLEOTIDE SEQUENCE</scope>
    <source>
        <strain evidence="2">GCR5</strain>
    </source>
</reference>
<dbReference type="RefSeq" id="WP_194739942.1">
    <property type="nucleotide sequence ID" value="NZ_JADKYY010000013.1"/>
</dbReference>
<dbReference type="EMBL" id="JADKYY010000013">
    <property type="protein sequence ID" value="MBF5028020.1"/>
    <property type="molecule type" value="Genomic_DNA"/>
</dbReference>
<name>A0A930YXS5_9FLAO</name>
<evidence type="ECO:0000313" key="2">
    <source>
        <dbReference type="EMBL" id="MBF5028020.1"/>
    </source>
</evidence>
<dbReference type="AlphaFoldDB" id="A0A930YXS5"/>
<gene>
    <name evidence="2" type="ORF">IC612_09445</name>
</gene>
<proteinExistence type="predicted"/>
<evidence type="ECO:0000313" key="3">
    <source>
        <dbReference type="Proteomes" id="UP000694480"/>
    </source>
</evidence>